<comment type="caution">
    <text evidence="4">The sequence shown here is derived from an EMBL/GenBank/DDBJ whole genome shotgun (WGS) entry which is preliminary data.</text>
</comment>
<name>A0A2R7Y851_9CREN</name>
<feature type="region of interest" description="Disordered" evidence="1">
    <location>
        <begin position="356"/>
        <end position="385"/>
    </location>
</feature>
<dbReference type="Gene3D" id="3.10.620.30">
    <property type="match status" value="1"/>
</dbReference>
<dbReference type="EMBL" id="NBVN01000002">
    <property type="protein sequence ID" value="PUA33656.1"/>
    <property type="molecule type" value="Genomic_DNA"/>
</dbReference>
<dbReference type="Proteomes" id="UP000244093">
    <property type="component" value="Unassembled WGS sequence"/>
</dbReference>
<dbReference type="InterPro" id="IPR002931">
    <property type="entry name" value="Transglutaminase-like"/>
</dbReference>
<dbReference type="SMART" id="SM00460">
    <property type="entry name" value="TGc"/>
    <property type="match status" value="1"/>
</dbReference>
<dbReference type="AlphaFoldDB" id="A0A2R7Y851"/>
<keyword evidence="2" id="KW-0472">Membrane</keyword>
<proteinExistence type="predicted"/>
<keyword evidence="2" id="KW-0812">Transmembrane</keyword>
<accession>A0A2R7Y851</accession>
<dbReference type="Pfam" id="PF01841">
    <property type="entry name" value="Transglut_core"/>
    <property type="match status" value="1"/>
</dbReference>
<dbReference type="SUPFAM" id="SSF54001">
    <property type="entry name" value="Cysteine proteinases"/>
    <property type="match status" value="1"/>
</dbReference>
<keyword evidence="2" id="KW-1133">Transmembrane helix</keyword>
<protein>
    <recommendedName>
        <fullName evidence="3">Transglutaminase-like domain-containing protein</fullName>
    </recommendedName>
</protein>
<sequence>MGGFSFKPVVVALIMSFAIITNFSFVVTQSSQDRLYFYYVDITEVTQARGYSEGYFEIPINYSDGLYSQKVFLVSYGGNVSLVKVGESATSFKILISNGTYGYLILNVTVEHNMSRELGLITYIRFSNDTKAYSSPYPEELLSKYVLNPDPLVVKYVIPEFENWLKERYKITAPTDISKTYLAVKAAEFIYGRYFIKYNASALPRTTKEVIESRQGDCDDMSRILLSILWYYGIPAKIVYGYVYLPYDETIGIYGSYLRFINAGPHGFVTAYVPKVGWISLDLLAYARLHYPVLITGETTDIQITEETLNQVREEYSKYSYIELLATYEINATTTEFIKHVISDPIKTLRSYLNPQNINTTTTPQPPTTSTTPNHTQTTQNTSTEPSLNTHAIFIALSFLITPLLAYMARKLVRVVNHDSLNITSSSSTMSIHHI</sequence>
<evidence type="ECO:0000256" key="1">
    <source>
        <dbReference type="SAM" id="MobiDB-lite"/>
    </source>
</evidence>
<evidence type="ECO:0000256" key="2">
    <source>
        <dbReference type="SAM" id="Phobius"/>
    </source>
</evidence>
<feature type="transmembrane region" description="Helical" evidence="2">
    <location>
        <begin position="224"/>
        <end position="245"/>
    </location>
</feature>
<gene>
    <name evidence="4" type="ORF">B7O98_04390</name>
</gene>
<organism evidence="4 5">
    <name type="scientific">Zestosphaera tikiterensis</name>
    <dbReference type="NCBI Taxonomy" id="1973259"/>
    <lineage>
        <taxon>Archaea</taxon>
        <taxon>Thermoproteota</taxon>
        <taxon>Thermoprotei</taxon>
        <taxon>Desulfurococcales</taxon>
        <taxon>Desulfurococcaceae</taxon>
        <taxon>Zestosphaera</taxon>
    </lineage>
</organism>
<evidence type="ECO:0000313" key="4">
    <source>
        <dbReference type="EMBL" id="PUA33656.1"/>
    </source>
</evidence>
<evidence type="ECO:0000313" key="5">
    <source>
        <dbReference type="Proteomes" id="UP000244093"/>
    </source>
</evidence>
<feature type="compositionally biased region" description="Low complexity" evidence="1">
    <location>
        <begin position="356"/>
        <end position="384"/>
    </location>
</feature>
<dbReference type="InterPro" id="IPR038765">
    <property type="entry name" value="Papain-like_cys_pep_sf"/>
</dbReference>
<feature type="transmembrane region" description="Helical" evidence="2">
    <location>
        <begin position="391"/>
        <end position="409"/>
    </location>
</feature>
<feature type="transmembrane region" description="Helical" evidence="2">
    <location>
        <begin position="6"/>
        <end position="27"/>
    </location>
</feature>
<feature type="domain" description="Transglutaminase-like" evidence="3">
    <location>
        <begin position="210"/>
        <end position="285"/>
    </location>
</feature>
<evidence type="ECO:0000259" key="3">
    <source>
        <dbReference type="SMART" id="SM00460"/>
    </source>
</evidence>
<reference evidence="4 5" key="1">
    <citation type="journal article" date="2018" name="Syst. Appl. Microbiol.">
        <title>A new symbiotic nanoarchaeote (Candidatus Nanoclepta minutus) and its host (Zestosphaera tikiterensis gen. nov., sp. nov.) from a New Zealand hot spring.</title>
        <authorList>
            <person name="St John E."/>
            <person name="Liu Y."/>
            <person name="Podar M."/>
            <person name="Stott M.B."/>
            <person name="Meneghin J."/>
            <person name="Chen Z."/>
            <person name="Lagutin K."/>
            <person name="Mitchell K."/>
            <person name="Reysenbach A.L."/>
        </authorList>
    </citation>
    <scope>NUCLEOTIDE SEQUENCE [LARGE SCALE GENOMIC DNA]</scope>
    <source>
        <strain evidence="4">NZ3</strain>
    </source>
</reference>